<dbReference type="AlphaFoldDB" id="A0A3A6R1B6"/>
<sequence length="82" mass="9756">MEQLEFFSVPSPCVGVCSVDEKGYCKGCMRKREERYHWLSFSPSQQLHIIKLCRQRYRRKIQQGKTSTLEVEQPQNSQQDLF</sequence>
<dbReference type="Proteomes" id="UP000273252">
    <property type="component" value="Unassembled WGS sequence"/>
</dbReference>
<proteinExistence type="predicted"/>
<reference evidence="1 2" key="1">
    <citation type="submission" date="2018-08" db="EMBL/GenBank/DDBJ databases">
        <title>Vibrio isolated from the Eastern China Marginal Seas.</title>
        <authorList>
            <person name="Li Y."/>
        </authorList>
    </citation>
    <scope>NUCLEOTIDE SEQUENCE [LARGE SCALE GENOMIC DNA]</scope>
    <source>
        <strain evidence="1 2">BEI233</strain>
    </source>
</reference>
<dbReference type="InterPro" id="IPR010710">
    <property type="entry name" value="DUF1289"/>
</dbReference>
<protein>
    <submittedName>
        <fullName evidence="1">DUF1289 domain-containing protein</fullName>
    </submittedName>
</protein>
<organism evidence="1 2">
    <name type="scientific">Vibrio sinensis</name>
    <dbReference type="NCBI Taxonomy" id="2302434"/>
    <lineage>
        <taxon>Bacteria</taxon>
        <taxon>Pseudomonadati</taxon>
        <taxon>Pseudomonadota</taxon>
        <taxon>Gammaproteobacteria</taxon>
        <taxon>Vibrionales</taxon>
        <taxon>Vibrionaceae</taxon>
        <taxon>Vibrio</taxon>
    </lineage>
</organism>
<keyword evidence="2" id="KW-1185">Reference proteome</keyword>
<evidence type="ECO:0000313" key="2">
    <source>
        <dbReference type="Proteomes" id="UP000273252"/>
    </source>
</evidence>
<dbReference type="EMBL" id="QVMU01000012">
    <property type="protein sequence ID" value="RJX70168.1"/>
    <property type="molecule type" value="Genomic_DNA"/>
</dbReference>
<dbReference type="OrthoDB" id="8911262at2"/>
<name>A0A3A6R1B6_9VIBR</name>
<dbReference type="PANTHER" id="PTHR35175">
    <property type="entry name" value="DUF1289 DOMAIN-CONTAINING PROTEIN"/>
    <property type="match status" value="1"/>
</dbReference>
<evidence type="ECO:0000313" key="1">
    <source>
        <dbReference type="EMBL" id="RJX70168.1"/>
    </source>
</evidence>
<comment type="caution">
    <text evidence="1">The sequence shown here is derived from an EMBL/GenBank/DDBJ whole genome shotgun (WGS) entry which is preliminary data.</text>
</comment>
<dbReference type="PANTHER" id="PTHR35175:SF1">
    <property type="entry name" value="OXIDOREDUCTASE"/>
    <property type="match status" value="1"/>
</dbReference>
<accession>A0A3A6R1B6</accession>
<dbReference type="Pfam" id="PF06945">
    <property type="entry name" value="DUF1289"/>
    <property type="match status" value="1"/>
</dbReference>
<gene>
    <name evidence="1" type="ORF">DZ860_13510</name>
</gene>
<dbReference type="RefSeq" id="WP_120032123.1">
    <property type="nucleotide sequence ID" value="NZ_QVMU01000012.1"/>
</dbReference>